<organism evidence="2 3">
    <name type="scientific">Streptosporangium longisporum</name>
    <dbReference type="NCBI Taxonomy" id="46187"/>
    <lineage>
        <taxon>Bacteria</taxon>
        <taxon>Bacillati</taxon>
        <taxon>Actinomycetota</taxon>
        <taxon>Actinomycetes</taxon>
        <taxon>Streptosporangiales</taxon>
        <taxon>Streptosporangiaceae</taxon>
        <taxon>Streptosporangium</taxon>
    </lineage>
</organism>
<keyword evidence="1" id="KW-0812">Transmembrane</keyword>
<comment type="caution">
    <text evidence="2">The sequence shown here is derived from an EMBL/GenBank/DDBJ whole genome shotgun (WGS) entry which is preliminary data.</text>
</comment>
<protein>
    <submittedName>
        <fullName evidence="2">Uncharacterized protein</fullName>
    </submittedName>
</protein>
<dbReference type="EMBL" id="BAAAWD010000013">
    <property type="protein sequence ID" value="GAA3016782.1"/>
    <property type="molecule type" value="Genomic_DNA"/>
</dbReference>
<keyword evidence="1" id="KW-1133">Transmembrane helix</keyword>
<evidence type="ECO:0000313" key="2">
    <source>
        <dbReference type="EMBL" id="GAA3016782.1"/>
    </source>
</evidence>
<name>A0ABN3Y3L0_9ACTN</name>
<dbReference type="Proteomes" id="UP001499930">
    <property type="component" value="Unassembled WGS sequence"/>
</dbReference>
<dbReference type="RefSeq" id="WP_344898586.1">
    <property type="nucleotide sequence ID" value="NZ_BAAAWD010000013.1"/>
</dbReference>
<keyword evidence="1" id="KW-0472">Membrane</keyword>
<sequence>MTTTSALLFGILGWLAAHGATGWLAGHAGHGLGRDVIPHQHAHLPTTVLLVACLAGGSLLAIFVAALSGSTRLHPDSRWDSHRVRLAAARRSGLLSTGAFVAAEFAEHAATGQHDIPPAGVLLMGCTVHAVLGAVFSLLWGCFVRGVVRRAGRLRSDTTVNLDPRIRLVSEHRIAARRTWQALAQAGRAPPAAPVL</sequence>
<reference evidence="2 3" key="1">
    <citation type="journal article" date="2019" name="Int. J. Syst. Evol. Microbiol.">
        <title>The Global Catalogue of Microorganisms (GCM) 10K type strain sequencing project: providing services to taxonomists for standard genome sequencing and annotation.</title>
        <authorList>
            <consortium name="The Broad Institute Genomics Platform"/>
            <consortium name="The Broad Institute Genome Sequencing Center for Infectious Disease"/>
            <person name="Wu L."/>
            <person name="Ma J."/>
        </authorList>
    </citation>
    <scope>NUCLEOTIDE SEQUENCE [LARGE SCALE GENOMIC DNA]</scope>
    <source>
        <strain evidence="2 3">JCM 3106</strain>
    </source>
</reference>
<feature type="transmembrane region" description="Helical" evidence="1">
    <location>
        <begin position="118"/>
        <end position="143"/>
    </location>
</feature>
<evidence type="ECO:0000313" key="3">
    <source>
        <dbReference type="Proteomes" id="UP001499930"/>
    </source>
</evidence>
<evidence type="ECO:0000256" key="1">
    <source>
        <dbReference type="SAM" id="Phobius"/>
    </source>
</evidence>
<proteinExistence type="predicted"/>
<gene>
    <name evidence="2" type="ORF">GCM10017559_45560</name>
</gene>
<keyword evidence="3" id="KW-1185">Reference proteome</keyword>
<feature type="transmembrane region" description="Helical" evidence="1">
    <location>
        <begin position="88"/>
        <end position="106"/>
    </location>
</feature>
<accession>A0ABN3Y3L0</accession>
<feature type="transmembrane region" description="Helical" evidence="1">
    <location>
        <begin position="43"/>
        <end position="67"/>
    </location>
</feature>